<keyword evidence="2 3" id="KW-0808">Transferase</keyword>
<comment type="catalytic activity">
    <reaction evidence="3">
        <text>thiosulfate + hydrogen cyanide = thiocyanate + sulfite + 2 H(+)</text>
        <dbReference type="Rhea" id="RHEA:16881"/>
        <dbReference type="ChEBI" id="CHEBI:15378"/>
        <dbReference type="ChEBI" id="CHEBI:17359"/>
        <dbReference type="ChEBI" id="CHEBI:18022"/>
        <dbReference type="ChEBI" id="CHEBI:18407"/>
        <dbReference type="ChEBI" id="CHEBI:33542"/>
        <dbReference type="EC" id="2.8.1.1"/>
    </reaction>
</comment>
<dbReference type="NCBIfam" id="NF001195">
    <property type="entry name" value="PRK00162.1"/>
    <property type="match status" value="1"/>
</dbReference>
<evidence type="ECO:0000256" key="3">
    <source>
        <dbReference type="HAMAP-Rule" id="MF_01009"/>
    </source>
</evidence>
<proteinExistence type="inferred from homology"/>
<dbReference type="Proteomes" id="UP000320359">
    <property type="component" value="Unassembled WGS sequence"/>
</dbReference>
<dbReference type="Gene3D" id="3.40.250.10">
    <property type="entry name" value="Rhodanese-like domain"/>
    <property type="match status" value="1"/>
</dbReference>
<keyword evidence="1 3" id="KW-0963">Cytoplasm</keyword>
<dbReference type="InterPro" id="IPR050229">
    <property type="entry name" value="GlpE_sulfurtransferase"/>
</dbReference>
<evidence type="ECO:0000313" key="5">
    <source>
        <dbReference type="EMBL" id="TRW49013.1"/>
    </source>
</evidence>
<dbReference type="HAMAP" id="MF_01009">
    <property type="entry name" value="Thiosulf_sulfurtr"/>
    <property type="match status" value="1"/>
</dbReference>
<evidence type="ECO:0000313" key="6">
    <source>
        <dbReference type="Proteomes" id="UP000320359"/>
    </source>
</evidence>
<comment type="catalytic activity">
    <reaction evidence="3">
        <text>thiosulfate + [thioredoxin]-dithiol = [thioredoxin]-disulfide + hydrogen sulfide + sulfite + 2 H(+)</text>
        <dbReference type="Rhea" id="RHEA:83859"/>
        <dbReference type="Rhea" id="RHEA-COMP:10698"/>
        <dbReference type="Rhea" id="RHEA-COMP:10700"/>
        <dbReference type="ChEBI" id="CHEBI:15378"/>
        <dbReference type="ChEBI" id="CHEBI:17359"/>
        <dbReference type="ChEBI" id="CHEBI:29919"/>
        <dbReference type="ChEBI" id="CHEBI:29950"/>
        <dbReference type="ChEBI" id="CHEBI:33542"/>
        <dbReference type="ChEBI" id="CHEBI:50058"/>
    </reaction>
</comment>
<accession>A0A552X328</accession>
<protein>
    <recommendedName>
        <fullName evidence="3">Thiosulfate sulfurtransferase GlpE</fullName>
        <ecNumber evidence="3">2.8.1.1</ecNumber>
    </recommendedName>
</protein>
<evidence type="ECO:0000256" key="1">
    <source>
        <dbReference type="ARBA" id="ARBA00022490"/>
    </source>
</evidence>
<dbReference type="PROSITE" id="PS50206">
    <property type="entry name" value="RHODANESE_3"/>
    <property type="match status" value="1"/>
</dbReference>
<comment type="caution">
    <text evidence="5">The sequence shown here is derived from an EMBL/GenBank/DDBJ whole genome shotgun (WGS) entry which is preliminary data.</text>
</comment>
<dbReference type="OrthoDB" id="9811849at2"/>
<dbReference type="PANTHER" id="PTHR43031:SF6">
    <property type="entry name" value="THIOSULFATE SULFURTRANSFERASE GLPE"/>
    <property type="match status" value="1"/>
</dbReference>
<dbReference type="AlphaFoldDB" id="A0A552X328"/>
<dbReference type="EMBL" id="VJWL01000002">
    <property type="protein sequence ID" value="TRW49013.1"/>
    <property type="molecule type" value="Genomic_DNA"/>
</dbReference>
<evidence type="ECO:0000259" key="4">
    <source>
        <dbReference type="PROSITE" id="PS50206"/>
    </source>
</evidence>
<feature type="active site" description="Cysteine persulfide intermediate" evidence="3">
    <location>
        <position position="65"/>
    </location>
</feature>
<feature type="domain" description="Rhodanese" evidence="4">
    <location>
        <begin position="17"/>
        <end position="105"/>
    </location>
</feature>
<dbReference type="Pfam" id="PF00581">
    <property type="entry name" value="Rhodanese"/>
    <property type="match status" value="1"/>
</dbReference>
<dbReference type="SUPFAM" id="SSF52821">
    <property type="entry name" value="Rhodanese/Cell cycle control phosphatase"/>
    <property type="match status" value="1"/>
</dbReference>
<dbReference type="GO" id="GO:0103041">
    <property type="term" value="F:thiosulfate-thioredoxin sulfurtransferase activity"/>
    <property type="evidence" value="ECO:0007669"/>
    <property type="project" value="RHEA"/>
</dbReference>
<dbReference type="InterPro" id="IPR023695">
    <property type="entry name" value="Thiosulf_sulfurTrfase"/>
</dbReference>
<keyword evidence="6" id="KW-1185">Reference proteome</keyword>
<gene>
    <name evidence="3 5" type="primary">glpE</name>
    <name evidence="5" type="ORF">FM042_08515</name>
</gene>
<dbReference type="GO" id="GO:0004792">
    <property type="term" value="F:thiosulfate-cyanide sulfurtransferase activity"/>
    <property type="evidence" value="ECO:0007669"/>
    <property type="project" value="UniProtKB-UniRule"/>
</dbReference>
<comment type="function">
    <text evidence="3">Transferase that catalyzes the transfer of sulfur from thiosulfate to thiophilic acceptors such as cyanide or dithiols. May function in a CysM-independent thiosulfate assimilation pathway by catalyzing the conversion of thiosulfate to sulfite, which can then be used for L-cysteine biosynthesis.</text>
</comment>
<evidence type="ECO:0000256" key="2">
    <source>
        <dbReference type="ARBA" id="ARBA00022679"/>
    </source>
</evidence>
<dbReference type="RefSeq" id="WP_143235997.1">
    <property type="nucleotide sequence ID" value="NZ_VJWL01000002.1"/>
</dbReference>
<comment type="subcellular location">
    <subcellularLocation>
        <location evidence="3">Cytoplasm</location>
    </subcellularLocation>
</comment>
<dbReference type="EC" id="2.8.1.1" evidence="3"/>
<organism evidence="5 6">
    <name type="scientific">Aliidiomarina halalkaliphila</name>
    <dbReference type="NCBI Taxonomy" id="2593535"/>
    <lineage>
        <taxon>Bacteria</taxon>
        <taxon>Pseudomonadati</taxon>
        <taxon>Pseudomonadota</taxon>
        <taxon>Gammaproteobacteria</taxon>
        <taxon>Alteromonadales</taxon>
        <taxon>Idiomarinaceae</taxon>
        <taxon>Aliidiomarina</taxon>
    </lineage>
</organism>
<comment type="similarity">
    <text evidence="3">Belongs to the GlpE family.</text>
</comment>
<reference evidence="5 6" key="1">
    <citation type="submission" date="2019-07" db="EMBL/GenBank/DDBJ databases">
        <authorList>
            <person name="Yang M."/>
            <person name="Zhao D."/>
            <person name="Xiang H."/>
        </authorList>
    </citation>
    <scope>NUCLEOTIDE SEQUENCE [LARGE SCALE GENOMIC DNA]</scope>
    <source>
        <strain evidence="5 6">IM1326</strain>
    </source>
</reference>
<name>A0A552X328_9GAMM</name>
<dbReference type="PANTHER" id="PTHR43031">
    <property type="entry name" value="FAD-DEPENDENT OXIDOREDUCTASE"/>
    <property type="match status" value="1"/>
</dbReference>
<sequence>MGRFSTIALADAAKMIADGNAQVADIRDPNTFAAGHVAGAFRLSNDKLAEFMMQADREQPVLVFCYHGISSQSAGQYLAQQGFTEVYSVDGGMVAWADTYPDKLEQDA</sequence>
<dbReference type="InterPro" id="IPR001763">
    <property type="entry name" value="Rhodanese-like_dom"/>
</dbReference>
<dbReference type="GO" id="GO:0005737">
    <property type="term" value="C:cytoplasm"/>
    <property type="evidence" value="ECO:0007669"/>
    <property type="project" value="UniProtKB-SubCell"/>
</dbReference>
<dbReference type="InterPro" id="IPR036873">
    <property type="entry name" value="Rhodanese-like_dom_sf"/>
</dbReference>
<dbReference type="SMART" id="SM00450">
    <property type="entry name" value="RHOD"/>
    <property type="match status" value="1"/>
</dbReference>
<dbReference type="CDD" id="cd01444">
    <property type="entry name" value="GlpE_ST"/>
    <property type="match status" value="1"/>
</dbReference>